<dbReference type="HOGENOM" id="CLU_073282_0_0_3"/>
<sequence>MDIAIFSSQELPLVLRSLVTVAANPEALTPREQQFLEIVAALHQGKRDLAATAVTPFQVAQSILQEHHCRRLLQLAIIMAMVDGETTPQQQQALKELARALSVHEQGLQVLQEAMSGHQRLAQFKMMRRMMSQIVVPALHEEGIAGVKKIIASLFFKSSEDPAIAQKYHQLGQLPRGTLGHTFWQHYSQNGFPFPGEAGGIPERLVFHDLGHILSGYDTTPQGEIQQGAFQAGFIRKDGFAFLLFVILHFHWNIKITPIADPAQGLFNIPLVIHALQRGAACSVDLSDHWNFWEVMDLPLDMVRDHYHIPPLQPALLVAT</sequence>
<geneLocation type="plasmid" evidence="1">
    <name>pP742501</name>
</geneLocation>
<dbReference type="SUPFAM" id="SSF158682">
    <property type="entry name" value="TerB-like"/>
    <property type="match status" value="1"/>
</dbReference>
<organism evidence="1">
    <name type="scientific">Cyanothece sp. (strain PCC 7425 / ATCC 29141)</name>
    <dbReference type="NCBI Taxonomy" id="395961"/>
    <lineage>
        <taxon>Bacteria</taxon>
        <taxon>Bacillati</taxon>
        <taxon>Cyanobacteriota</taxon>
        <taxon>Cyanophyceae</taxon>
        <taxon>Gomontiellales</taxon>
        <taxon>Cyanothecaceae</taxon>
        <taxon>Cyanothece</taxon>
    </lineage>
</organism>
<name>B8HZ45_CYAP4</name>
<dbReference type="EMBL" id="CP001345">
    <property type="protein sequence ID" value="ACL47693.1"/>
    <property type="molecule type" value="Genomic_DNA"/>
</dbReference>
<keyword evidence="1" id="KW-0614">Plasmid</keyword>
<protein>
    <submittedName>
        <fullName evidence="1">Uncharacterized protein</fullName>
    </submittedName>
</protein>
<gene>
    <name evidence="1" type="ordered locus">Cyan7425_5436</name>
</gene>
<dbReference type="Gene3D" id="1.10.3680.10">
    <property type="entry name" value="TerB-like"/>
    <property type="match status" value="1"/>
</dbReference>
<dbReference type="OrthoDB" id="551637at2"/>
<dbReference type="InterPro" id="IPR029024">
    <property type="entry name" value="TerB-like"/>
</dbReference>
<reference evidence="1" key="1">
    <citation type="submission" date="2009-01" db="EMBL/GenBank/DDBJ databases">
        <title>Complete sequence of plasmid1 Cyanothece sp. PCC 7425.</title>
        <authorList>
            <consortium name="US DOE Joint Genome Institute"/>
            <person name="Lucas S."/>
            <person name="Copeland A."/>
            <person name="Lapidus A."/>
            <person name="Glavina del Rio T."/>
            <person name="Dalin E."/>
            <person name="Tice H."/>
            <person name="Bruce D."/>
            <person name="Goodwin L."/>
            <person name="Pitluck S."/>
            <person name="Sims D."/>
            <person name="Meineke L."/>
            <person name="Brettin T."/>
            <person name="Detter J.C."/>
            <person name="Han C."/>
            <person name="Larimer F."/>
            <person name="Land M."/>
            <person name="Hauser L."/>
            <person name="Kyrpides N."/>
            <person name="Ovchinnikova G."/>
            <person name="Liberton M."/>
            <person name="Stoeckel J."/>
            <person name="Banerjee A."/>
            <person name="Singh A."/>
            <person name="Page L."/>
            <person name="Sato H."/>
            <person name="Zhao L."/>
            <person name="Sherman L."/>
            <person name="Pakrasi H."/>
            <person name="Richardson P."/>
        </authorList>
    </citation>
    <scope>NUCLEOTIDE SEQUENCE</scope>
    <source>
        <strain evidence="1">PCC 7425</strain>
        <plasmid evidence="1">pP742501</plasmid>
    </source>
</reference>
<proteinExistence type="predicted"/>
<accession>B8HZ45</accession>
<evidence type="ECO:0000313" key="1">
    <source>
        <dbReference type="EMBL" id="ACL47693.1"/>
    </source>
</evidence>
<dbReference type="AlphaFoldDB" id="B8HZ45"/>
<dbReference type="KEGG" id="cyn:Cyan7425_5436"/>